<dbReference type="Proteomes" id="UP001165083">
    <property type="component" value="Unassembled WGS sequence"/>
</dbReference>
<name>A0A9W6WVX3_9STRA</name>
<keyword evidence="2" id="KW-1185">Reference proteome</keyword>
<evidence type="ECO:0000313" key="1">
    <source>
        <dbReference type="EMBL" id="GMF19518.1"/>
    </source>
</evidence>
<organism evidence="1 2">
    <name type="scientific">Phytophthora lilii</name>
    <dbReference type="NCBI Taxonomy" id="2077276"/>
    <lineage>
        <taxon>Eukaryota</taxon>
        <taxon>Sar</taxon>
        <taxon>Stramenopiles</taxon>
        <taxon>Oomycota</taxon>
        <taxon>Peronosporomycetes</taxon>
        <taxon>Peronosporales</taxon>
        <taxon>Peronosporaceae</taxon>
        <taxon>Phytophthora</taxon>
    </lineage>
</organism>
<dbReference type="AlphaFoldDB" id="A0A9W6WVX3"/>
<accession>A0A9W6WVX3</accession>
<protein>
    <submittedName>
        <fullName evidence="1">Unnamed protein product</fullName>
    </submittedName>
</protein>
<evidence type="ECO:0000313" key="2">
    <source>
        <dbReference type="Proteomes" id="UP001165083"/>
    </source>
</evidence>
<sequence length="156" mass="17175">MSRSAVQTNVVLRRTSIFNKEFRSSNTRRGFTNGKKKRASAAGLLARLVDAQVTDSVSMPRQQYVKGVLANNSNMLQESNAAQVSLARFVIIAAKTEAHLDVNSRQQYEPRKQVVFLENIASAAQAYSITISSLVVVMKPVSSMKAQTCTITNSYD</sequence>
<proteinExistence type="predicted"/>
<comment type="caution">
    <text evidence="1">The sequence shown here is derived from an EMBL/GenBank/DDBJ whole genome shotgun (WGS) entry which is preliminary data.</text>
</comment>
<dbReference type="EMBL" id="BSXW01000347">
    <property type="protein sequence ID" value="GMF19518.1"/>
    <property type="molecule type" value="Genomic_DNA"/>
</dbReference>
<gene>
    <name evidence="1" type="ORF">Plil01_000746800</name>
</gene>
<reference evidence="1" key="1">
    <citation type="submission" date="2023-04" db="EMBL/GenBank/DDBJ databases">
        <title>Phytophthora lilii NBRC 32176.</title>
        <authorList>
            <person name="Ichikawa N."/>
            <person name="Sato H."/>
            <person name="Tonouchi N."/>
        </authorList>
    </citation>
    <scope>NUCLEOTIDE SEQUENCE</scope>
    <source>
        <strain evidence="1">NBRC 32176</strain>
    </source>
</reference>